<gene>
    <name evidence="2" type="ORF">Adt_39020</name>
</gene>
<evidence type="ECO:0000256" key="1">
    <source>
        <dbReference type="SAM" id="MobiDB-lite"/>
    </source>
</evidence>
<keyword evidence="3" id="KW-1185">Reference proteome</keyword>
<protein>
    <submittedName>
        <fullName evidence="2">Uncharacterized protein</fullName>
    </submittedName>
</protein>
<dbReference type="EMBL" id="JBFOLK010000012">
    <property type="protein sequence ID" value="KAL2470884.1"/>
    <property type="molecule type" value="Genomic_DNA"/>
</dbReference>
<evidence type="ECO:0000313" key="2">
    <source>
        <dbReference type="EMBL" id="KAL2470884.1"/>
    </source>
</evidence>
<accession>A0ABD1Q3W6</accession>
<organism evidence="2 3">
    <name type="scientific">Abeliophyllum distichum</name>
    <dbReference type="NCBI Taxonomy" id="126358"/>
    <lineage>
        <taxon>Eukaryota</taxon>
        <taxon>Viridiplantae</taxon>
        <taxon>Streptophyta</taxon>
        <taxon>Embryophyta</taxon>
        <taxon>Tracheophyta</taxon>
        <taxon>Spermatophyta</taxon>
        <taxon>Magnoliopsida</taxon>
        <taxon>eudicotyledons</taxon>
        <taxon>Gunneridae</taxon>
        <taxon>Pentapetalae</taxon>
        <taxon>asterids</taxon>
        <taxon>lamiids</taxon>
        <taxon>Lamiales</taxon>
        <taxon>Oleaceae</taxon>
        <taxon>Forsythieae</taxon>
        <taxon>Abeliophyllum</taxon>
    </lineage>
</organism>
<evidence type="ECO:0000313" key="3">
    <source>
        <dbReference type="Proteomes" id="UP001604336"/>
    </source>
</evidence>
<comment type="caution">
    <text evidence="2">The sequence shown here is derived from an EMBL/GenBank/DDBJ whole genome shotgun (WGS) entry which is preliminary data.</text>
</comment>
<reference evidence="3" key="1">
    <citation type="submission" date="2024-07" db="EMBL/GenBank/DDBJ databases">
        <title>Two chromosome-level genome assemblies of Korean endemic species Abeliophyllum distichum and Forsythia ovata (Oleaceae).</title>
        <authorList>
            <person name="Jang H."/>
        </authorList>
    </citation>
    <scope>NUCLEOTIDE SEQUENCE [LARGE SCALE GENOMIC DNA]</scope>
</reference>
<proteinExistence type="predicted"/>
<name>A0ABD1Q3W6_9LAMI</name>
<dbReference type="AlphaFoldDB" id="A0ABD1Q3W6"/>
<dbReference type="Proteomes" id="UP001604336">
    <property type="component" value="Unassembled WGS sequence"/>
</dbReference>
<sequence>MAHIPASAISLVVEVVGSILPSLTTLSVAPVLSAIVLPIGVIGDDSSSLPSKISMSWSVDVQHQDKGQAVSIDEGEKVAPKRVLKDRGTDVDSRRVKRSRMAPPQETSKSIPTPPRTVQDPLLIRLTGLNVSTLGPVRMN</sequence>
<feature type="region of interest" description="Disordered" evidence="1">
    <location>
        <begin position="83"/>
        <end position="118"/>
    </location>
</feature>
<feature type="compositionally biased region" description="Basic and acidic residues" evidence="1">
    <location>
        <begin position="83"/>
        <end position="94"/>
    </location>
</feature>